<dbReference type="InterPro" id="IPR026898">
    <property type="entry name" value="PrsW"/>
</dbReference>
<evidence type="ECO:0000256" key="1">
    <source>
        <dbReference type="SAM" id="Phobius"/>
    </source>
</evidence>
<protein>
    <submittedName>
        <fullName evidence="2">PrsW family intramembrane metalloprotease</fullName>
    </submittedName>
</protein>
<feature type="transmembrane region" description="Helical" evidence="1">
    <location>
        <begin position="182"/>
        <end position="199"/>
    </location>
</feature>
<dbReference type="GO" id="GO:0006508">
    <property type="term" value="P:proteolysis"/>
    <property type="evidence" value="ECO:0007669"/>
    <property type="project" value="UniProtKB-KW"/>
</dbReference>
<evidence type="ECO:0000313" key="2">
    <source>
        <dbReference type="EMBL" id="RGV76678.1"/>
    </source>
</evidence>
<feature type="transmembrane region" description="Helical" evidence="1">
    <location>
        <begin position="90"/>
        <end position="111"/>
    </location>
</feature>
<evidence type="ECO:0000313" key="3">
    <source>
        <dbReference type="Proteomes" id="UP000284543"/>
    </source>
</evidence>
<dbReference type="RefSeq" id="WP_118018322.1">
    <property type="nucleotide sequence ID" value="NZ_CAUHGS010000015.1"/>
</dbReference>
<dbReference type="AlphaFoldDB" id="A0A412Z990"/>
<keyword evidence="2" id="KW-0645">Protease</keyword>
<feature type="transmembrane region" description="Helical" evidence="1">
    <location>
        <begin position="131"/>
        <end position="147"/>
    </location>
</feature>
<keyword evidence="2" id="KW-0378">Hydrolase</keyword>
<sequence length="208" mass="23117">MVYIIFLCLTIPMLLMLPLLEIRSRCIVGFMLLGTVTALSAYEINTIVYPMTGLSARSFSELVPPMTEELLKAMPVLLYAVLLDDRRNRVLPIAMAVGVGFAILENSMILIDNVGSVTVLWATARGFSASLMHGLCTVVAGTGITYVKKQKKLFYTGTFGLLSISITMHALFNLLIQSVYDYIGMAMPLVLYGLIYWLYKGQRVRLPF</sequence>
<dbReference type="GO" id="GO:0008237">
    <property type="term" value="F:metallopeptidase activity"/>
    <property type="evidence" value="ECO:0007669"/>
    <property type="project" value="UniProtKB-KW"/>
</dbReference>
<dbReference type="PANTHER" id="PTHR36844">
    <property type="entry name" value="PROTEASE PRSW"/>
    <property type="match status" value="1"/>
</dbReference>
<proteinExistence type="predicted"/>
<feature type="transmembrane region" description="Helical" evidence="1">
    <location>
        <begin position="154"/>
        <end position="176"/>
    </location>
</feature>
<organism evidence="2 3">
    <name type="scientific">Enterocloster bolteae</name>
    <dbReference type="NCBI Taxonomy" id="208479"/>
    <lineage>
        <taxon>Bacteria</taxon>
        <taxon>Bacillati</taxon>
        <taxon>Bacillota</taxon>
        <taxon>Clostridia</taxon>
        <taxon>Lachnospirales</taxon>
        <taxon>Lachnospiraceae</taxon>
        <taxon>Enterocloster</taxon>
    </lineage>
</organism>
<comment type="caution">
    <text evidence="2">The sequence shown here is derived from an EMBL/GenBank/DDBJ whole genome shotgun (WGS) entry which is preliminary data.</text>
</comment>
<dbReference type="Proteomes" id="UP000284543">
    <property type="component" value="Unassembled WGS sequence"/>
</dbReference>
<name>A0A412Z990_9FIRM</name>
<dbReference type="Pfam" id="PF13367">
    <property type="entry name" value="PrsW-protease"/>
    <property type="match status" value="1"/>
</dbReference>
<reference evidence="2 3" key="1">
    <citation type="submission" date="2018-08" db="EMBL/GenBank/DDBJ databases">
        <title>A genome reference for cultivated species of the human gut microbiota.</title>
        <authorList>
            <person name="Zou Y."/>
            <person name="Xue W."/>
            <person name="Luo G."/>
        </authorList>
    </citation>
    <scope>NUCLEOTIDE SEQUENCE [LARGE SCALE GENOMIC DNA]</scope>
    <source>
        <strain evidence="2 3">AF14-18</strain>
    </source>
</reference>
<dbReference type="PANTHER" id="PTHR36844:SF1">
    <property type="entry name" value="PROTEASE PRSW"/>
    <property type="match status" value="1"/>
</dbReference>
<keyword evidence="2" id="KW-0482">Metalloprotease</keyword>
<dbReference type="EMBL" id="QRZM01000003">
    <property type="protein sequence ID" value="RGV76678.1"/>
    <property type="molecule type" value="Genomic_DNA"/>
</dbReference>
<keyword evidence="1" id="KW-0812">Transmembrane</keyword>
<keyword evidence="1" id="KW-0472">Membrane</keyword>
<keyword evidence="1" id="KW-1133">Transmembrane helix</keyword>
<accession>A0A412Z990</accession>
<gene>
    <name evidence="2" type="ORF">DWW02_08925</name>
</gene>